<dbReference type="InterPro" id="IPR005467">
    <property type="entry name" value="His_kinase_dom"/>
</dbReference>
<evidence type="ECO:0000259" key="8">
    <source>
        <dbReference type="PROSITE" id="PS50109"/>
    </source>
</evidence>
<proteinExistence type="predicted"/>
<evidence type="ECO:0000256" key="2">
    <source>
        <dbReference type="ARBA" id="ARBA00012438"/>
    </source>
</evidence>
<dbReference type="OrthoDB" id="9797304at2"/>
<keyword evidence="7" id="KW-0472">Membrane</keyword>
<dbReference type="FunFam" id="3.30.565.10:FF:000006">
    <property type="entry name" value="Sensor histidine kinase WalK"/>
    <property type="match status" value="1"/>
</dbReference>
<dbReference type="InterPro" id="IPR000014">
    <property type="entry name" value="PAS"/>
</dbReference>
<evidence type="ECO:0000256" key="3">
    <source>
        <dbReference type="ARBA" id="ARBA00022553"/>
    </source>
</evidence>
<dbReference type="EC" id="2.7.13.3" evidence="2"/>
<keyword evidence="5" id="KW-0418">Kinase</keyword>
<dbReference type="PANTHER" id="PTHR45453:SF1">
    <property type="entry name" value="PHOSPHATE REGULON SENSOR PROTEIN PHOR"/>
    <property type="match status" value="1"/>
</dbReference>
<keyword evidence="10" id="KW-1185">Reference proteome</keyword>
<protein>
    <recommendedName>
        <fullName evidence="2">histidine kinase</fullName>
        <ecNumber evidence="2">2.7.13.3</ecNumber>
    </recommendedName>
</protein>
<dbReference type="FunFam" id="1.10.287.130:FF:000001">
    <property type="entry name" value="Two-component sensor histidine kinase"/>
    <property type="match status" value="1"/>
</dbReference>
<gene>
    <name evidence="9" type="ORF">FSZ31_05180</name>
</gene>
<evidence type="ECO:0000256" key="5">
    <source>
        <dbReference type="ARBA" id="ARBA00022777"/>
    </source>
</evidence>
<dbReference type="Proteomes" id="UP000321129">
    <property type="component" value="Unassembled WGS sequence"/>
</dbReference>
<keyword evidence="6" id="KW-0902">Two-component regulatory system</keyword>
<dbReference type="AlphaFoldDB" id="A0A5C6UMF3"/>
<dbReference type="GO" id="GO:0000155">
    <property type="term" value="F:phosphorelay sensor kinase activity"/>
    <property type="evidence" value="ECO:0007669"/>
    <property type="project" value="InterPro"/>
</dbReference>
<dbReference type="InterPro" id="IPR003594">
    <property type="entry name" value="HATPase_dom"/>
</dbReference>
<dbReference type="Pfam" id="PF02518">
    <property type="entry name" value="HATPase_c"/>
    <property type="match status" value="1"/>
</dbReference>
<keyword evidence="4" id="KW-0808">Transferase</keyword>
<comment type="catalytic activity">
    <reaction evidence="1">
        <text>ATP + protein L-histidine = ADP + protein N-phospho-L-histidine.</text>
        <dbReference type="EC" id="2.7.13.3"/>
    </reaction>
</comment>
<dbReference type="SUPFAM" id="SSF55874">
    <property type="entry name" value="ATPase domain of HSP90 chaperone/DNA topoisomerase II/histidine kinase"/>
    <property type="match status" value="1"/>
</dbReference>
<dbReference type="Gene3D" id="3.30.450.20">
    <property type="entry name" value="PAS domain"/>
    <property type="match status" value="1"/>
</dbReference>
<accession>A0A5C6UMF3</accession>
<dbReference type="InterPro" id="IPR003661">
    <property type="entry name" value="HisK_dim/P_dom"/>
</dbReference>
<dbReference type="InterPro" id="IPR036890">
    <property type="entry name" value="HATPase_C_sf"/>
</dbReference>
<evidence type="ECO:0000256" key="7">
    <source>
        <dbReference type="ARBA" id="ARBA00023136"/>
    </source>
</evidence>
<evidence type="ECO:0000313" key="9">
    <source>
        <dbReference type="EMBL" id="TXC74109.1"/>
    </source>
</evidence>
<sequence>MTRILFALAAVGIGCFVAITLGAAANIVLIVAGTGLATLLLALSPAETHAPQRLDETSEVTTSPMPIEDHPAFRAIIAATPDPILIVRSGRVTAANDAARDWLGDYIVGSDVRTAIRHPAAAERLANPRPGSQGGTIALVGLGRLNRRVEMRTIALPDASRFVLLTDRTAIDTAETSRADFVANASHELRTPLAAILGFIETLSDPETGGDETTRQRFLAVMDKEARRMQRLVDDLMSLSRIEASKFRAPTDPIDLAELTAQVVGEIANGQDPRADDIAVDAEPALPLVLGDRAQLSQLLHNIVGNAMKYGRPESPVEIAIARDGHHMVRIRVSDHGEGIASEHLPRLTERFYRVDSARSRAAGGTGLGLSLAKHIVERHRGRIDIASRAGHGTQVTIALPCADDEDRAVPPS</sequence>
<organism evidence="9 10">
    <name type="scientific">Flavisphingopyxis soli</name>
    <dbReference type="NCBI Taxonomy" id="2601267"/>
    <lineage>
        <taxon>Bacteria</taxon>
        <taxon>Pseudomonadati</taxon>
        <taxon>Pseudomonadota</taxon>
        <taxon>Alphaproteobacteria</taxon>
        <taxon>Sphingomonadales</taxon>
        <taxon>Sphingopyxidaceae</taxon>
        <taxon>Flavisphingopyxis</taxon>
    </lineage>
</organism>
<dbReference type="InterPro" id="IPR004358">
    <property type="entry name" value="Sig_transdc_His_kin-like_C"/>
</dbReference>
<dbReference type="GO" id="GO:0004721">
    <property type="term" value="F:phosphoprotein phosphatase activity"/>
    <property type="evidence" value="ECO:0007669"/>
    <property type="project" value="TreeGrafter"/>
</dbReference>
<dbReference type="SMART" id="SM00387">
    <property type="entry name" value="HATPase_c"/>
    <property type="match status" value="1"/>
</dbReference>
<dbReference type="EMBL" id="VOPY01000001">
    <property type="protein sequence ID" value="TXC74109.1"/>
    <property type="molecule type" value="Genomic_DNA"/>
</dbReference>
<dbReference type="Pfam" id="PF00512">
    <property type="entry name" value="HisKA"/>
    <property type="match status" value="1"/>
</dbReference>
<evidence type="ECO:0000256" key="4">
    <source>
        <dbReference type="ARBA" id="ARBA00022679"/>
    </source>
</evidence>
<dbReference type="Gene3D" id="3.30.565.10">
    <property type="entry name" value="Histidine kinase-like ATPase, C-terminal domain"/>
    <property type="match status" value="1"/>
</dbReference>
<dbReference type="CDD" id="cd00082">
    <property type="entry name" value="HisKA"/>
    <property type="match status" value="1"/>
</dbReference>
<dbReference type="SUPFAM" id="SSF47384">
    <property type="entry name" value="Homodimeric domain of signal transducing histidine kinase"/>
    <property type="match status" value="1"/>
</dbReference>
<reference evidence="9 10" key="1">
    <citation type="submission" date="2019-08" db="EMBL/GenBank/DDBJ databases">
        <title>Sphingorhabdus soil sp. nov., isolated from arctic soil.</title>
        <authorList>
            <person name="Liu Y."/>
        </authorList>
    </citation>
    <scope>NUCLEOTIDE SEQUENCE [LARGE SCALE GENOMIC DNA]</scope>
    <source>
        <strain evidence="9 10">D-2Q-5-6</strain>
    </source>
</reference>
<dbReference type="GO" id="GO:0016036">
    <property type="term" value="P:cellular response to phosphate starvation"/>
    <property type="evidence" value="ECO:0007669"/>
    <property type="project" value="TreeGrafter"/>
</dbReference>
<evidence type="ECO:0000256" key="1">
    <source>
        <dbReference type="ARBA" id="ARBA00000085"/>
    </source>
</evidence>
<dbReference type="Gene3D" id="1.10.287.130">
    <property type="match status" value="1"/>
</dbReference>
<dbReference type="InterPro" id="IPR036097">
    <property type="entry name" value="HisK_dim/P_sf"/>
</dbReference>
<comment type="caution">
    <text evidence="9">The sequence shown here is derived from an EMBL/GenBank/DDBJ whole genome shotgun (WGS) entry which is preliminary data.</text>
</comment>
<dbReference type="SMART" id="SM00388">
    <property type="entry name" value="HisKA"/>
    <property type="match status" value="1"/>
</dbReference>
<dbReference type="PRINTS" id="PR00344">
    <property type="entry name" value="BCTRLSENSOR"/>
</dbReference>
<dbReference type="Pfam" id="PF13188">
    <property type="entry name" value="PAS_8"/>
    <property type="match status" value="1"/>
</dbReference>
<dbReference type="PANTHER" id="PTHR45453">
    <property type="entry name" value="PHOSPHATE REGULON SENSOR PROTEIN PHOR"/>
    <property type="match status" value="1"/>
</dbReference>
<name>A0A5C6UMF3_9SPHN</name>
<evidence type="ECO:0000313" key="10">
    <source>
        <dbReference type="Proteomes" id="UP000321129"/>
    </source>
</evidence>
<dbReference type="InterPro" id="IPR050351">
    <property type="entry name" value="BphY/WalK/GraS-like"/>
</dbReference>
<dbReference type="PROSITE" id="PS50109">
    <property type="entry name" value="HIS_KIN"/>
    <property type="match status" value="1"/>
</dbReference>
<keyword evidence="3" id="KW-0597">Phosphoprotein</keyword>
<dbReference type="RefSeq" id="WP_147121946.1">
    <property type="nucleotide sequence ID" value="NZ_VOPY01000001.1"/>
</dbReference>
<dbReference type="GO" id="GO:0005886">
    <property type="term" value="C:plasma membrane"/>
    <property type="evidence" value="ECO:0007669"/>
    <property type="project" value="TreeGrafter"/>
</dbReference>
<dbReference type="PROSITE" id="PS51257">
    <property type="entry name" value="PROKAR_LIPOPROTEIN"/>
    <property type="match status" value="1"/>
</dbReference>
<feature type="domain" description="Histidine kinase" evidence="8">
    <location>
        <begin position="184"/>
        <end position="404"/>
    </location>
</feature>
<evidence type="ECO:0000256" key="6">
    <source>
        <dbReference type="ARBA" id="ARBA00023012"/>
    </source>
</evidence>